<dbReference type="Pfam" id="PF04773">
    <property type="entry name" value="FecR"/>
    <property type="match status" value="1"/>
</dbReference>
<gene>
    <name evidence="3" type="ORF">ACFPN2_02410</name>
</gene>
<dbReference type="Gene3D" id="2.60.120.1440">
    <property type="match status" value="1"/>
</dbReference>
<sequence>MTDNELDIQAEAWLVRVTSREATPEDFKAAREWCEQSPAHQDAFRRARRFWRMAGPTLPVQQPTSRWRARPALALAASVAMAIGLSVLSAHQDWTADYRTSADIERVTLEDGSTLLLDAETALDVEYTAQRRTIRLRRGRALFDVEHDPSRPFVVDDGTATATALGTVYAVRHHDEGLQVTVREGRVAVRRGNDSIVVTAGEQATASAAHLSSERIDTNNALAWERGMIVCKLTPLSEVIAQLNRHRPGIVLIGDDSLRDLRVSGVFRLDAAEETLTSLLEVFPIEKLELSRYFVVLTPRRPGMPASTTIAAPTAPAT</sequence>
<feature type="domain" description="FecR N-terminal" evidence="2">
    <location>
        <begin position="9"/>
        <end position="49"/>
    </location>
</feature>
<dbReference type="InterPro" id="IPR012373">
    <property type="entry name" value="Ferrdict_sens_TM"/>
</dbReference>
<accession>A0ABV8SLY7</accession>
<dbReference type="PANTHER" id="PTHR30273">
    <property type="entry name" value="PERIPLASMIC SIGNAL SENSOR AND SIGMA FACTOR ACTIVATOR FECR-RELATED"/>
    <property type="match status" value="1"/>
</dbReference>
<dbReference type="PIRSF" id="PIRSF018266">
    <property type="entry name" value="FecR"/>
    <property type="match status" value="1"/>
</dbReference>
<dbReference type="RefSeq" id="WP_380594604.1">
    <property type="nucleotide sequence ID" value="NZ_JBHSDU010000001.1"/>
</dbReference>
<organism evidence="3 4">
    <name type="scientific">Steroidobacter flavus</name>
    <dbReference type="NCBI Taxonomy" id="1842136"/>
    <lineage>
        <taxon>Bacteria</taxon>
        <taxon>Pseudomonadati</taxon>
        <taxon>Pseudomonadota</taxon>
        <taxon>Gammaproteobacteria</taxon>
        <taxon>Steroidobacterales</taxon>
        <taxon>Steroidobacteraceae</taxon>
        <taxon>Steroidobacter</taxon>
    </lineage>
</organism>
<evidence type="ECO:0000313" key="4">
    <source>
        <dbReference type="Proteomes" id="UP001595904"/>
    </source>
</evidence>
<dbReference type="PANTHER" id="PTHR30273:SF2">
    <property type="entry name" value="PROTEIN FECR"/>
    <property type="match status" value="1"/>
</dbReference>
<feature type="domain" description="FecR protein" evidence="1">
    <location>
        <begin position="97"/>
        <end position="187"/>
    </location>
</feature>
<dbReference type="InterPro" id="IPR032623">
    <property type="entry name" value="FecR_N"/>
</dbReference>
<dbReference type="InterPro" id="IPR006860">
    <property type="entry name" value="FecR"/>
</dbReference>
<dbReference type="Pfam" id="PF16220">
    <property type="entry name" value="DUF4880"/>
    <property type="match status" value="1"/>
</dbReference>
<evidence type="ECO:0000259" key="2">
    <source>
        <dbReference type="Pfam" id="PF16220"/>
    </source>
</evidence>
<protein>
    <submittedName>
        <fullName evidence="3">FecR family protein</fullName>
    </submittedName>
</protein>
<evidence type="ECO:0000313" key="3">
    <source>
        <dbReference type="EMBL" id="MFC4307923.1"/>
    </source>
</evidence>
<keyword evidence="4" id="KW-1185">Reference proteome</keyword>
<name>A0ABV8SLY7_9GAMM</name>
<dbReference type="Proteomes" id="UP001595904">
    <property type="component" value="Unassembled WGS sequence"/>
</dbReference>
<dbReference type="EMBL" id="JBHSDU010000001">
    <property type="protein sequence ID" value="MFC4307923.1"/>
    <property type="molecule type" value="Genomic_DNA"/>
</dbReference>
<reference evidence="4" key="1">
    <citation type="journal article" date="2019" name="Int. J. Syst. Evol. Microbiol.">
        <title>The Global Catalogue of Microorganisms (GCM) 10K type strain sequencing project: providing services to taxonomists for standard genome sequencing and annotation.</title>
        <authorList>
            <consortium name="The Broad Institute Genomics Platform"/>
            <consortium name="The Broad Institute Genome Sequencing Center for Infectious Disease"/>
            <person name="Wu L."/>
            <person name="Ma J."/>
        </authorList>
    </citation>
    <scope>NUCLEOTIDE SEQUENCE [LARGE SCALE GENOMIC DNA]</scope>
    <source>
        <strain evidence="4">CGMCC 1.10759</strain>
    </source>
</reference>
<comment type="caution">
    <text evidence="3">The sequence shown here is derived from an EMBL/GenBank/DDBJ whole genome shotgun (WGS) entry which is preliminary data.</text>
</comment>
<proteinExistence type="predicted"/>
<evidence type="ECO:0000259" key="1">
    <source>
        <dbReference type="Pfam" id="PF04773"/>
    </source>
</evidence>